<dbReference type="Proteomes" id="UP000799428">
    <property type="component" value="Unassembled WGS sequence"/>
</dbReference>
<evidence type="ECO:0000256" key="1">
    <source>
        <dbReference type="ARBA" id="ARBA00009841"/>
    </source>
</evidence>
<feature type="compositionally biased region" description="Basic and acidic residues" evidence="2">
    <location>
        <begin position="1"/>
        <end position="18"/>
    </location>
</feature>
<dbReference type="InterPro" id="IPR029028">
    <property type="entry name" value="Alpha/beta_knot_MTases"/>
</dbReference>
<dbReference type="PANTHER" id="PTHR12150">
    <property type="entry name" value="CLASS IV SAM-BINDING METHYLTRANSFERASE-RELATED"/>
    <property type="match status" value="1"/>
</dbReference>
<dbReference type="InterPro" id="IPR003750">
    <property type="entry name" value="Put_MeTrfase-C9orf114-like"/>
</dbReference>
<evidence type="ECO:0000313" key="3">
    <source>
        <dbReference type="EMBL" id="KAF2703943.1"/>
    </source>
</evidence>
<dbReference type="Pfam" id="PF02598">
    <property type="entry name" value="Methyltrn_RNA_3"/>
    <property type="match status" value="1"/>
</dbReference>
<dbReference type="Gene3D" id="3.40.1280.10">
    <property type="match status" value="2"/>
</dbReference>
<accession>A0A6G1JUE3</accession>
<dbReference type="OrthoDB" id="361029at2759"/>
<dbReference type="InterPro" id="IPR029026">
    <property type="entry name" value="tRNA_m1G_MTases_N"/>
</dbReference>
<dbReference type="AlphaFoldDB" id="A0A6G1JUE3"/>
<reference evidence="3" key="1">
    <citation type="journal article" date="2020" name="Stud. Mycol.">
        <title>101 Dothideomycetes genomes: a test case for predicting lifestyles and emergence of pathogens.</title>
        <authorList>
            <person name="Haridas S."/>
            <person name="Albert R."/>
            <person name="Binder M."/>
            <person name="Bloem J."/>
            <person name="Labutti K."/>
            <person name="Salamov A."/>
            <person name="Andreopoulos B."/>
            <person name="Baker S."/>
            <person name="Barry K."/>
            <person name="Bills G."/>
            <person name="Bluhm B."/>
            <person name="Cannon C."/>
            <person name="Castanera R."/>
            <person name="Culley D."/>
            <person name="Daum C."/>
            <person name="Ezra D."/>
            <person name="Gonzalez J."/>
            <person name="Henrissat B."/>
            <person name="Kuo A."/>
            <person name="Liang C."/>
            <person name="Lipzen A."/>
            <person name="Lutzoni F."/>
            <person name="Magnuson J."/>
            <person name="Mondo S."/>
            <person name="Nolan M."/>
            <person name="Ohm R."/>
            <person name="Pangilinan J."/>
            <person name="Park H.-J."/>
            <person name="Ramirez L."/>
            <person name="Alfaro M."/>
            <person name="Sun H."/>
            <person name="Tritt A."/>
            <person name="Yoshinaga Y."/>
            <person name="Zwiers L.-H."/>
            <person name="Turgeon B."/>
            <person name="Goodwin S."/>
            <person name="Spatafora J."/>
            <person name="Crous P."/>
            <person name="Grigoriev I."/>
        </authorList>
    </citation>
    <scope>NUCLEOTIDE SEQUENCE</scope>
    <source>
        <strain evidence="3">CBS 279.74</strain>
    </source>
</reference>
<gene>
    <name evidence="3" type="ORF">K504DRAFT_391061</name>
</gene>
<name>A0A6G1JUE3_9PLEO</name>
<keyword evidence="4" id="KW-1185">Reference proteome</keyword>
<evidence type="ECO:0000313" key="4">
    <source>
        <dbReference type="Proteomes" id="UP000799428"/>
    </source>
</evidence>
<dbReference type="PANTHER" id="PTHR12150:SF13">
    <property type="entry name" value="METHYLTRANSFERASE C9ORF114-RELATED"/>
    <property type="match status" value="1"/>
</dbReference>
<dbReference type="CDD" id="cd18086">
    <property type="entry name" value="HsC9orf114-like"/>
    <property type="match status" value="1"/>
</dbReference>
<dbReference type="SUPFAM" id="SSF75217">
    <property type="entry name" value="alpha/beta knot"/>
    <property type="match status" value="2"/>
</dbReference>
<comment type="similarity">
    <text evidence="1">Belongs to the class IV-like SAM-binding methyltransferase superfamily.</text>
</comment>
<feature type="region of interest" description="Disordered" evidence="2">
    <location>
        <begin position="1"/>
        <end position="33"/>
    </location>
</feature>
<feature type="compositionally biased region" description="Polar residues" evidence="2">
    <location>
        <begin position="20"/>
        <end position="32"/>
    </location>
</feature>
<evidence type="ECO:0000256" key="2">
    <source>
        <dbReference type="SAM" id="MobiDB-lite"/>
    </source>
</evidence>
<dbReference type="EMBL" id="MU005784">
    <property type="protein sequence ID" value="KAF2703943.1"/>
    <property type="molecule type" value="Genomic_DNA"/>
</dbReference>
<organism evidence="3 4">
    <name type="scientific">Pleomassaria siparia CBS 279.74</name>
    <dbReference type="NCBI Taxonomy" id="1314801"/>
    <lineage>
        <taxon>Eukaryota</taxon>
        <taxon>Fungi</taxon>
        <taxon>Dikarya</taxon>
        <taxon>Ascomycota</taxon>
        <taxon>Pezizomycotina</taxon>
        <taxon>Dothideomycetes</taxon>
        <taxon>Pleosporomycetidae</taxon>
        <taxon>Pleosporales</taxon>
        <taxon>Pleomassariaceae</taxon>
        <taxon>Pleomassaria</taxon>
    </lineage>
</organism>
<protein>
    <submittedName>
        <fullName evidence="3">DUF171-domain-containing protein</fullName>
    </submittedName>
</protein>
<sequence>MRDTEGSSKRQRGSDAVHNELSSQNELNTSKPSALFEPKTRSWTLSMAVPGSLIENTKSFEQKTLLSASMARAAAVFCVDEIVVYDDDPSSIPAYLAQYAGKHSKKTKAELQALVNPADEGYHNPDQFLFHLLSYLECPPFLRVPLIEHHPNLSKAGILPSLDIPHHLRQHDWCQYREGMVTGGEIVEESKSKSKGKAEKAIYHYVECGLPFPIKARAPATVPHKARVTIRFSSPNPPPSWPHISRQECEELEVDIVAPEAPREEGGFYWGYTVRRAASLSAVFTDSAFEGGYDCSIGTSERGIPLTSLLPTSASTASSTETSLPPTSLPTAFHHMLVVFGGREGLEPAVISDPQLRAAGLTKETTNTLFDYWVNLVPGQGSRTIRTEEAVWVGLMGLRPYLENLVEEDQGASDDDSTFG</sequence>
<proteinExistence type="inferred from homology"/>